<feature type="transmembrane region" description="Helical" evidence="1">
    <location>
        <begin position="32"/>
        <end position="51"/>
    </location>
</feature>
<comment type="caution">
    <text evidence="2">The sequence shown here is derived from an EMBL/GenBank/DDBJ whole genome shotgun (WGS) entry which is preliminary data.</text>
</comment>
<evidence type="ECO:0000313" key="3">
    <source>
        <dbReference type="Proteomes" id="UP001138997"/>
    </source>
</evidence>
<keyword evidence="3" id="KW-1185">Reference proteome</keyword>
<keyword evidence="1" id="KW-0812">Transmembrane</keyword>
<evidence type="ECO:0000256" key="1">
    <source>
        <dbReference type="SAM" id="Phobius"/>
    </source>
</evidence>
<organism evidence="2 3">
    <name type="scientific">Kineosporia babensis</name>
    <dbReference type="NCBI Taxonomy" id="499548"/>
    <lineage>
        <taxon>Bacteria</taxon>
        <taxon>Bacillati</taxon>
        <taxon>Actinomycetota</taxon>
        <taxon>Actinomycetes</taxon>
        <taxon>Kineosporiales</taxon>
        <taxon>Kineosporiaceae</taxon>
        <taxon>Kineosporia</taxon>
    </lineage>
</organism>
<dbReference type="AlphaFoldDB" id="A0A9X1NAW7"/>
<proteinExistence type="predicted"/>
<feature type="transmembrane region" description="Helical" evidence="1">
    <location>
        <begin position="7"/>
        <end position="26"/>
    </location>
</feature>
<gene>
    <name evidence="2" type="ORF">LR394_07480</name>
</gene>
<dbReference type="RefSeq" id="WP_231439870.1">
    <property type="nucleotide sequence ID" value="NZ_JAJOMB010000003.1"/>
</dbReference>
<dbReference type="Proteomes" id="UP001138997">
    <property type="component" value="Unassembled WGS sequence"/>
</dbReference>
<sequence length="55" mass="6046">MLSINRLTWFVVSFCFALPIIGLMFARDEGSWASTALFAAAMAAIVTIFFGKGKR</sequence>
<protein>
    <submittedName>
        <fullName evidence="2">Uncharacterized protein</fullName>
    </submittedName>
</protein>
<keyword evidence="1" id="KW-1133">Transmembrane helix</keyword>
<reference evidence="2" key="1">
    <citation type="submission" date="2021-11" db="EMBL/GenBank/DDBJ databases">
        <title>Streptomyces corallinus and Kineosporia corallina sp. nov., two new coral-derived marine actinobacteria.</title>
        <authorList>
            <person name="Buangrab K."/>
            <person name="Sutthacheep M."/>
            <person name="Yeemin T."/>
            <person name="Harunari E."/>
            <person name="Igarashi Y."/>
            <person name="Sripreechasak P."/>
            <person name="Kanchanasin P."/>
            <person name="Tanasupawat S."/>
            <person name="Phongsopitanun W."/>
        </authorList>
    </citation>
    <scope>NUCLEOTIDE SEQUENCE</scope>
    <source>
        <strain evidence="2">JCM 31032</strain>
    </source>
</reference>
<keyword evidence="1" id="KW-0472">Membrane</keyword>
<dbReference type="EMBL" id="JAJOMB010000003">
    <property type="protein sequence ID" value="MCD5310730.1"/>
    <property type="molecule type" value="Genomic_DNA"/>
</dbReference>
<evidence type="ECO:0000313" key="2">
    <source>
        <dbReference type="EMBL" id="MCD5310730.1"/>
    </source>
</evidence>
<name>A0A9X1NAW7_9ACTN</name>
<accession>A0A9X1NAW7</accession>